<dbReference type="SMART" id="SM00091">
    <property type="entry name" value="PAS"/>
    <property type="match status" value="1"/>
</dbReference>
<dbReference type="InterPro" id="IPR000014">
    <property type="entry name" value="PAS"/>
</dbReference>
<dbReference type="NCBIfam" id="TIGR00229">
    <property type="entry name" value="sensory_box"/>
    <property type="match status" value="1"/>
</dbReference>
<evidence type="ECO:0000259" key="3">
    <source>
        <dbReference type="PROSITE" id="PS50113"/>
    </source>
</evidence>
<evidence type="ECO:0000259" key="2">
    <source>
        <dbReference type="PROSITE" id="PS50112"/>
    </source>
</evidence>
<dbReference type="InterPro" id="IPR000700">
    <property type="entry name" value="PAS-assoc_C"/>
</dbReference>
<dbReference type="Pfam" id="PF13426">
    <property type="entry name" value="PAS_9"/>
    <property type="match status" value="1"/>
</dbReference>
<dbReference type="InterPro" id="IPR003594">
    <property type="entry name" value="HATPase_dom"/>
</dbReference>
<evidence type="ECO:0000256" key="1">
    <source>
        <dbReference type="ARBA" id="ARBA00022801"/>
    </source>
</evidence>
<dbReference type="PANTHER" id="PTHR43156:SF2">
    <property type="entry name" value="STAGE II SPORULATION PROTEIN E"/>
    <property type="match status" value="1"/>
</dbReference>
<dbReference type="CDD" id="cd00130">
    <property type="entry name" value="PAS"/>
    <property type="match status" value="1"/>
</dbReference>
<evidence type="ECO:0000313" key="5">
    <source>
        <dbReference type="Proteomes" id="UP000663720"/>
    </source>
</evidence>
<sequence length="637" mass="71765">MSKTEIEKQFRILFSEYLKFPKEETLVCISEIGRKLVLSSVPPEDIGDMYSEALSEFTEKFPDTRISELSDRISTPLTELLIAYGMAFRQQIDLQHTYEKTRLASKIMENSLDGIWMSDGDGNIQIINPSFSRITGYDSLEVIGKNVAVLHGLAADDIVMDKIWEIIKKDGVWKGELASRRKNGEIYPALMSISTIREGNSNIINYIGALNDVSEKHREENIRLELDRAKEIYNLVVQPQLPEISGIVINAKCLPAESIGGDIMEIIKVNEKKIVVFLADITGHGVSAAMTANTLKMLFKEISETTVDPARIFQYINSVMYKNILPDDMIAAFCGRIDLEAMDITYCLNGLPFPFIFRDKNAIRLKPTGLPLGVFENLETNNISIPIQNGDTFVIFTDGISEVRDEKGNVLGNTGIESCISGKKQDAHTIIDDMLRCAGRFQKKDSFSDDIIVLAVNFFDEKLALTPISHSNTYRFPTKSVCKGKTKFLFIDEVVIFFMDYISETTNISMENLGGLKIALFEIVLNAIEHGNLEITEYKNDPDFYDTREYWELFNKRMASDDYGSRQINIECFFNAGQVELIVEDSGPGFNPEDLDDPFDETNISKPSGRGIALAKMNVDRLIFNTRGNKVTLVKKL</sequence>
<dbReference type="SUPFAM" id="SSF55874">
    <property type="entry name" value="ATPase domain of HSP90 chaperone/DNA topoisomerase II/histidine kinase"/>
    <property type="match status" value="1"/>
</dbReference>
<keyword evidence="5" id="KW-1185">Reference proteome</keyword>
<dbReference type="EMBL" id="CP061799">
    <property type="protein sequence ID" value="QTA77951.1"/>
    <property type="molecule type" value="Genomic_DNA"/>
</dbReference>
<name>A0A975GE78_9BACT</name>
<dbReference type="Gene3D" id="3.60.40.10">
    <property type="entry name" value="PPM-type phosphatase domain"/>
    <property type="match status" value="1"/>
</dbReference>
<feature type="domain" description="PAC" evidence="3">
    <location>
        <begin position="173"/>
        <end position="225"/>
    </location>
</feature>
<protein>
    <submittedName>
        <fullName evidence="4">Sensor histidine kinase, PAS domain-containing</fullName>
    </submittedName>
</protein>
<accession>A0A975GE78</accession>
<organism evidence="4 5">
    <name type="scientific">Desulfonema limicola</name>
    <dbReference type="NCBI Taxonomy" id="45656"/>
    <lineage>
        <taxon>Bacteria</taxon>
        <taxon>Pseudomonadati</taxon>
        <taxon>Thermodesulfobacteriota</taxon>
        <taxon>Desulfobacteria</taxon>
        <taxon>Desulfobacterales</taxon>
        <taxon>Desulfococcaceae</taxon>
        <taxon>Desulfonema</taxon>
    </lineage>
</organism>
<dbReference type="PROSITE" id="PS50113">
    <property type="entry name" value="PAC"/>
    <property type="match status" value="1"/>
</dbReference>
<dbReference type="CDD" id="cd16936">
    <property type="entry name" value="HATPase_RsbW-like"/>
    <property type="match status" value="1"/>
</dbReference>
<dbReference type="GO" id="GO:0016791">
    <property type="term" value="F:phosphatase activity"/>
    <property type="evidence" value="ECO:0007669"/>
    <property type="project" value="TreeGrafter"/>
</dbReference>
<dbReference type="RefSeq" id="WP_207689868.1">
    <property type="nucleotide sequence ID" value="NZ_CP061799.1"/>
</dbReference>
<dbReference type="Pfam" id="PF13581">
    <property type="entry name" value="HATPase_c_2"/>
    <property type="match status" value="1"/>
</dbReference>
<dbReference type="Proteomes" id="UP000663720">
    <property type="component" value="Chromosome"/>
</dbReference>
<keyword evidence="4" id="KW-0808">Transferase</keyword>
<dbReference type="InterPro" id="IPR052016">
    <property type="entry name" value="Bact_Sigma-Reg"/>
</dbReference>
<dbReference type="AlphaFoldDB" id="A0A975GE78"/>
<keyword evidence="1" id="KW-0378">Hydrolase</keyword>
<reference evidence="4" key="1">
    <citation type="journal article" date="2021" name="Microb. Physiol.">
        <title>Proteogenomic Insights into the Physiology of Marine, Sulfate-Reducing, Filamentous Desulfonema limicola and Desulfonema magnum.</title>
        <authorList>
            <person name="Schnaars V."/>
            <person name="Wohlbrand L."/>
            <person name="Scheve S."/>
            <person name="Hinrichs C."/>
            <person name="Reinhardt R."/>
            <person name="Rabus R."/>
        </authorList>
    </citation>
    <scope>NUCLEOTIDE SEQUENCE</scope>
    <source>
        <strain evidence="4">5ac10</strain>
    </source>
</reference>
<dbReference type="InterPro" id="IPR001932">
    <property type="entry name" value="PPM-type_phosphatase-like_dom"/>
</dbReference>
<dbReference type="SMART" id="SM00331">
    <property type="entry name" value="PP2C_SIG"/>
    <property type="match status" value="1"/>
</dbReference>
<dbReference type="GO" id="GO:0016301">
    <property type="term" value="F:kinase activity"/>
    <property type="evidence" value="ECO:0007669"/>
    <property type="project" value="UniProtKB-KW"/>
</dbReference>
<dbReference type="Gene3D" id="3.30.565.10">
    <property type="entry name" value="Histidine kinase-like ATPase, C-terminal domain"/>
    <property type="match status" value="1"/>
</dbReference>
<dbReference type="PANTHER" id="PTHR43156">
    <property type="entry name" value="STAGE II SPORULATION PROTEIN E-RELATED"/>
    <property type="match status" value="1"/>
</dbReference>
<keyword evidence="4" id="KW-0418">Kinase</keyword>
<feature type="domain" description="PAS" evidence="2">
    <location>
        <begin position="100"/>
        <end position="151"/>
    </location>
</feature>
<dbReference type="SUPFAM" id="SSF101215">
    <property type="entry name" value="KaiA/RbsU domain"/>
    <property type="match status" value="1"/>
</dbReference>
<dbReference type="Gene3D" id="1.10.1240.30">
    <property type="entry name" value="KaiA/RbsU domain"/>
    <property type="match status" value="1"/>
</dbReference>
<dbReference type="InterPro" id="IPR036457">
    <property type="entry name" value="PPM-type-like_dom_sf"/>
</dbReference>
<dbReference type="PROSITE" id="PS50112">
    <property type="entry name" value="PAS"/>
    <property type="match status" value="1"/>
</dbReference>
<dbReference type="Gene3D" id="3.30.450.20">
    <property type="entry name" value="PAS domain"/>
    <property type="match status" value="1"/>
</dbReference>
<dbReference type="SUPFAM" id="SSF55785">
    <property type="entry name" value="PYP-like sensor domain (PAS domain)"/>
    <property type="match status" value="1"/>
</dbReference>
<dbReference type="Pfam" id="PF07228">
    <property type="entry name" value="SpoIIE"/>
    <property type="match status" value="1"/>
</dbReference>
<proteinExistence type="predicted"/>
<evidence type="ECO:0000313" key="4">
    <source>
        <dbReference type="EMBL" id="QTA77951.1"/>
    </source>
</evidence>
<dbReference type="InterPro" id="IPR036890">
    <property type="entry name" value="HATPase_C_sf"/>
</dbReference>
<dbReference type="KEGG" id="dli:dnl_01540"/>
<gene>
    <name evidence="4" type="ORF">dnl_01540</name>
</gene>
<dbReference type="InterPro" id="IPR017944">
    <property type="entry name" value="KaiA/RbsU_helical_domain_sf"/>
</dbReference>
<dbReference type="InterPro" id="IPR035965">
    <property type="entry name" value="PAS-like_dom_sf"/>
</dbReference>